<dbReference type="Proteomes" id="UP001595378">
    <property type="component" value="Unassembled WGS sequence"/>
</dbReference>
<feature type="transmembrane region" description="Helical" evidence="1">
    <location>
        <begin position="75"/>
        <end position="97"/>
    </location>
</feature>
<keyword evidence="1" id="KW-0812">Transmembrane</keyword>
<dbReference type="InterPro" id="IPR005240">
    <property type="entry name" value="DUF389"/>
</dbReference>
<dbReference type="EMBL" id="JBHRSU010000004">
    <property type="protein sequence ID" value="MFC3100051.1"/>
    <property type="molecule type" value="Genomic_DNA"/>
</dbReference>
<gene>
    <name evidence="2" type="ORF">ACFODK_04015</name>
</gene>
<feature type="transmembrane region" description="Helical" evidence="1">
    <location>
        <begin position="145"/>
        <end position="163"/>
    </location>
</feature>
<keyword evidence="3" id="KW-1185">Reference proteome</keyword>
<sequence>MNDNQATASARMGFGRVIGSFRAWWRREVVATVDQAGLVELRREEADVSARFLFMATMSAGIAILGLLLGSPAVIIGAMLIAPLMGPIIGLGFAAASGDYVWLRKCAKAIAVGTLLAVSFTALIVFLSPLQNVTSEIAARTRPNLFDLLVALFSGLAGAYALIRGRADAVVGVAIATALMPPLAVVGFGLATWNWPVFSGALLLFVTNLVTIALSAAVMARLYGFNARLSSKHTRFQDVVLLVVFMALAVPLGIALRQIAWEAQATRAINNAVMLPFSSSARLSQVDINFAAEPVQVTATVLTPELAPQAELQAERFLRRQLNREFAVALTQYQVGTGASAAEEAGLAAARAREEANRRAEDLAARLAVIAGVEESDVLVDRQNRRAQVRMTALPGAGLATYRELEARLIAADPAWRIEIIPPQLPLPTVAFAEGEPTDAGEQALALIRWAARRRGDALLLRGPQDQAEAVAEQLRQSGVADVAVEAGPAPLVARWTIAPGAQ</sequence>
<feature type="transmembrane region" description="Helical" evidence="1">
    <location>
        <begin position="109"/>
        <end position="130"/>
    </location>
</feature>
<feature type="transmembrane region" description="Helical" evidence="1">
    <location>
        <begin position="170"/>
        <end position="191"/>
    </location>
</feature>
<keyword evidence="1" id="KW-1133">Transmembrane helix</keyword>
<feature type="transmembrane region" description="Helical" evidence="1">
    <location>
        <begin position="239"/>
        <end position="261"/>
    </location>
</feature>
<feature type="transmembrane region" description="Helical" evidence="1">
    <location>
        <begin position="197"/>
        <end position="218"/>
    </location>
</feature>
<name>A0ABV7EEN7_9SPHN</name>
<comment type="caution">
    <text evidence="2">The sequence shown here is derived from an EMBL/GenBank/DDBJ whole genome shotgun (WGS) entry which is preliminary data.</text>
</comment>
<evidence type="ECO:0000256" key="1">
    <source>
        <dbReference type="SAM" id="Phobius"/>
    </source>
</evidence>
<dbReference type="Pfam" id="PF04087">
    <property type="entry name" value="DUF389"/>
    <property type="match status" value="1"/>
</dbReference>
<accession>A0ABV7EEN7</accession>
<organism evidence="2 3">
    <name type="scientific">Alteraurantiacibacter lauratis</name>
    <dbReference type="NCBI Taxonomy" id="2054627"/>
    <lineage>
        <taxon>Bacteria</taxon>
        <taxon>Pseudomonadati</taxon>
        <taxon>Pseudomonadota</taxon>
        <taxon>Alphaproteobacteria</taxon>
        <taxon>Sphingomonadales</taxon>
        <taxon>Erythrobacteraceae</taxon>
        <taxon>Alteraurantiacibacter</taxon>
    </lineage>
</organism>
<dbReference type="PANTHER" id="PTHR20992:SF9">
    <property type="entry name" value="AT15442P-RELATED"/>
    <property type="match status" value="1"/>
</dbReference>
<evidence type="ECO:0000313" key="2">
    <source>
        <dbReference type="EMBL" id="MFC3100051.1"/>
    </source>
</evidence>
<proteinExistence type="predicted"/>
<dbReference type="PANTHER" id="PTHR20992">
    <property type="entry name" value="AT15442P-RELATED"/>
    <property type="match status" value="1"/>
</dbReference>
<keyword evidence="1" id="KW-0472">Membrane</keyword>
<reference evidence="3" key="1">
    <citation type="journal article" date="2019" name="Int. J. Syst. Evol. Microbiol.">
        <title>The Global Catalogue of Microorganisms (GCM) 10K type strain sequencing project: providing services to taxonomists for standard genome sequencing and annotation.</title>
        <authorList>
            <consortium name="The Broad Institute Genomics Platform"/>
            <consortium name="The Broad Institute Genome Sequencing Center for Infectious Disease"/>
            <person name="Wu L."/>
            <person name="Ma J."/>
        </authorList>
    </citation>
    <scope>NUCLEOTIDE SEQUENCE [LARGE SCALE GENOMIC DNA]</scope>
    <source>
        <strain evidence="3">KCTC 52606</strain>
    </source>
</reference>
<evidence type="ECO:0000313" key="3">
    <source>
        <dbReference type="Proteomes" id="UP001595378"/>
    </source>
</evidence>
<dbReference type="RefSeq" id="WP_377923221.1">
    <property type="nucleotide sequence ID" value="NZ_JBHRSU010000004.1"/>
</dbReference>
<protein>
    <submittedName>
        <fullName evidence="2">DUF389 domain-containing protein</fullName>
    </submittedName>
</protein>
<feature type="transmembrane region" description="Helical" evidence="1">
    <location>
        <begin position="52"/>
        <end position="69"/>
    </location>
</feature>